<dbReference type="InterPro" id="IPR020904">
    <property type="entry name" value="Sc_DH/Rdtase_CS"/>
</dbReference>
<dbReference type="Proteomes" id="UP000256328">
    <property type="component" value="Unassembled WGS sequence"/>
</dbReference>
<dbReference type="FunFam" id="3.40.50.720:FF:000084">
    <property type="entry name" value="Short-chain dehydrogenase reductase"/>
    <property type="match status" value="1"/>
</dbReference>
<dbReference type="Gene3D" id="3.40.50.720">
    <property type="entry name" value="NAD(P)-binding Rossmann-like Domain"/>
    <property type="match status" value="1"/>
</dbReference>
<dbReference type="OrthoDB" id="1669814at2759"/>
<comment type="similarity">
    <text evidence="1">Belongs to the short-chain dehydrogenases/reductases (SDR) family.</text>
</comment>
<keyword evidence="2" id="KW-0521">NADP</keyword>
<evidence type="ECO:0000256" key="1">
    <source>
        <dbReference type="ARBA" id="ARBA00006484"/>
    </source>
</evidence>
<dbReference type="InterPro" id="IPR036291">
    <property type="entry name" value="NAD(P)-bd_dom_sf"/>
</dbReference>
<dbReference type="PANTHER" id="PTHR43639:SF1">
    <property type="entry name" value="SHORT-CHAIN DEHYDROGENASE_REDUCTASE FAMILY PROTEIN"/>
    <property type="match status" value="1"/>
</dbReference>
<gene>
    <name evidence="4" type="ORF">BP5796_04278</name>
</gene>
<dbReference type="PROSITE" id="PS00061">
    <property type="entry name" value="ADH_SHORT"/>
    <property type="match status" value="1"/>
</dbReference>
<dbReference type="GO" id="GO:0016491">
    <property type="term" value="F:oxidoreductase activity"/>
    <property type="evidence" value="ECO:0007669"/>
    <property type="project" value="UniProtKB-KW"/>
</dbReference>
<comment type="caution">
    <text evidence="4">The sequence shown here is derived from an EMBL/GenBank/DDBJ whole genome shotgun (WGS) entry which is preliminary data.</text>
</comment>
<dbReference type="Pfam" id="PF13561">
    <property type="entry name" value="adh_short_C2"/>
    <property type="match status" value="1"/>
</dbReference>
<dbReference type="SUPFAM" id="SSF51735">
    <property type="entry name" value="NAD(P)-binding Rossmann-fold domains"/>
    <property type="match status" value="1"/>
</dbReference>
<dbReference type="PRINTS" id="PR00080">
    <property type="entry name" value="SDRFAMILY"/>
</dbReference>
<dbReference type="CDD" id="cd05233">
    <property type="entry name" value="SDR_c"/>
    <property type="match status" value="1"/>
</dbReference>
<dbReference type="GO" id="GO:0009688">
    <property type="term" value="P:abscisic acid biosynthetic process"/>
    <property type="evidence" value="ECO:0007669"/>
    <property type="project" value="UniProtKB-ARBA"/>
</dbReference>
<dbReference type="PRINTS" id="PR00081">
    <property type="entry name" value="GDHRDH"/>
</dbReference>
<keyword evidence="3" id="KW-0560">Oxidoreductase</keyword>
<dbReference type="PANTHER" id="PTHR43639">
    <property type="entry name" value="OXIDOREDUCTASE, SHORT-CHAIN DEHYDROGENASE/REDUCTASE FAMILY (AFU_ORTHOLOGUE AFUA_5G02870)"/>
    <property type="match status" value="1"/>
</dbReference>
<dbReference type="AlphaFoldDB" id="A0A3D8SI38"/>
<dbReference type="EMBL" id="PDLN01000005">
    <property type="protein sequence ID" value="RDW85953.1"/>
    <property type="molecule type" value="Genomic_DNA"/>
</dbReference>
<accession>A0A3D8SI38</accession>
<evidence type="ECO:0000256" key="3">
    <source>
        <dbReference type="ARBA" id="ARBA00023002"/>
    </source>
</evidence>
<dbReference type="InterPro" id="IPR002347">
    <property type="entry name" value="SDR_fam"/>
</dbReference>
<evidence type="ECO:0000256" key="2">
    <source>
        <dbReference type="ARBA" id="ARBA00022857"/>
    </source>
</evidence>
<organism evidence="4 5">
    <name type="scientific">Coleophoma crateriformis</name>
    <dbReference type="NCBI Taxonomy" id="565419"/>
    <lineage>
        <taxon>Eukaryota</taxon>
        <taxon>Fungi</taxon>
        <taxon>Dikarya</taxon>
        <taxon>Ascomycota</taxon>
        <taxon>Pezizomycotina</taxon>
        <taxon>Leotiomycetes</taxon>
        <taxon>Helotiales</taxon>
        <taxon>Dermateaceae</taxon>
        <taxon>Coleophoma</taxon>
    </lineage>
</organism>
<name>A0A3D8SI38_9HELO</name>
<evidence type="ECO:0000313" key="5">
    <source>
        <dbReference type="Proteomes" id="UP000256328"/>
    </source>
</evidence>
<protein>
    <submittedName>
        <fullName evidence="4">NAD(P)-binding protein</fullName>
    </submittedName>
</protein>
<evidence type="ECO:0000313" key="4">
    <source>
        <dbReference type="EMBL" id="RDW85953.1"/>
    </source>
</evidence>
<proteinExistence type="inferred from homology"/>
<reference evidence="4 5" key="1">
    <citation type="journal article" date="2018" name="IMA Fungus">
        <title>IMA Genome-F 9: Draft genome sequence of Annulohypoxylon stygium, Aspergillus mulundensis, Berkeleyomyces basicola (syn. Thielaviopsis basicola), Ceratocystis smalleyi, two Cercospora beticola strains, Coleophoma cylindrospora, Fusarium fracticaudum, Phialophora cf. hyalina, and Morchella septimelata.</title>
        <authorList>
            <person name="Wingfield B.D."/>
            <person name="Bills G.F."/>
            <person name="Dong Y."/>
            <person name="Huang W."/>
            <person name="Nel W.J."/>
            <person name="Swalarsk-Parry B.S."/>
            <person name="Vaghefi N."/>
            <person name="Wilken P.M."/>
            <person name="An Z."/>
            <person name="de Beer Z.W."/>
            <person name="De Vos L."/>
            <person name="Chen L."/>
            <person name="Duong T.A."/>
            <person name="Gao Y."/>
            <person name="Hammerbacher A."/>
            <person name="Kikkert J.R."/>
            <person name="Li Y."/>
            <person name="Li H."/>
            <person name="Li K."/>
            <person name="Li Q."/>
            <person name="Liu X."/>
            <person name="Ma X."/>
            <person name="Naidoo K."/>
            <person name="Pethybridge S.J."/>
            <person name="Sun J."/>
            <person name="Steenkamp E.T."/>
            <person name="van der Nest M.A."/>
            <person name="van Wyk S."/>
            <person name="Wingfield M.J."/>
            <person name="Xiong C."/>
            <person name="Yue Q."/>
            <person name="Zhang X."/>
        </authorList>
    </citation>
    <scope>NUCLEOTIDE SEQUENCE [LARGE SCALE GENOMIC DNA]</scope>
    <source>
        <strain evidence="4 5">BP5796</strain>
    </source>
</reference>
<keyword evidence="5" id="KW-1185">Reference proteome</keyword>
<sequence>MSRDSKYASYPSLDGRVVIISGGATGIGASMVEAFAAQSAQVVFLDILSEAASVLIQKLADLKVAHSPIYYECDMTNIVDGVKPTAAKILAQFPHVHVLINNAASDTRQKTMEVTEEQWDQSAAINVRHQFFLTQSLMPGLIASGSASVINMGSIAWTIQTFNIVPYATSKAAIAGLTKMLAHEFGPQGVRVNSIMPGAIATDRQLRDVLTPDVQAHMIQQQALKRMLQPAEVARMALWLAADDSSGVTNQSMVIDAGWTSW</sequence>